<keyword evidence="3" id="KW-0202">Cytokine</keyword>
<evidence type="ECO:0000259" key="8">
    <source>
        <dbReference type="SMART" id="SM00199"/>
    </source>
</evidence>
<protein>
    <submittedName>
        <fullName evidence="9">CC chemokine, Paol-SCYA107</fullName>
    </submittedName>
</protein>
<dbReference type="GO" id="GO:0006955">
    <property type="term" value="P:immune response"/>
    <property type="evidence" value="ECO:0007669"/>
    <property type="project" value="InterPro"/>
</dbReference>
<dbReference type="AlphaFoldDB" id="A0A090AUP1"/>
<evidence type="ECO:0000256" key="6">
    <source>
        <dbReference type="ARBA" id="ARBA00023198"/>
    </source>
</evidence>
<dbReference type="SUPFAM" id="SSF54117">
    <property type="entry name" value="Interleukin 8-like chemokines"/>
    <property type="match status" value="1"/>
</dbReference>
<dbReference type="GO" id="GO:0005615">
    <property type="term" value="C:extracellular space"/>
    <property type="evidence" value="ECO:0007669"/>
    <property type="project" value="UniProtKB-KW"/>
</dbReference>
<accession>A0A090AUP1</accession>
<dbReference type="PANTHER" id="PTHR12015">
    <property type="entry name" value="SMALL INDUCIBLE CYTOKINE A"/>
    <property type="match status" value="1"/>
</dbReference>
<keyword evidence="4" id="KW-0964">Secreted</keyword>
<reference evidence="9" key="2">
    <citation type="submission" date="2014-05" db="EMBL/GenBank/DDBJ databases">
        <authorList>
            <person name="Zou G.G."/>
            <person name="Nozaki R."/>
            <person name="Kondo H."/>
            <person name="Hirono I."/>
        </authorList>
    </citation>
    <scope>NUCLEOTIDE SEQUENCE</scope>
</reference>
<keyword evidence="2" id="KW-0145">Chemotaxis</keyword>
<evidence type="ECO:0000256" key="3">
    <source>
        <dbReference type="ARBA" id="ARBA00022514"/>
    </source>
</evidence>
<dbReference type="InterPro" id="IPR039809">
    <property type="entry name" value="Chemokine_b/g/d"/>
</dbReference>
<reference evidence="9" key="1">
    <citation type="journal article" date="2014" name="Fish Shellfish Immunol.">
        <title>Cloning and expression analysis of three novel CC chemokine genes from Japanese flounder (Paralichthys olivaceus).</title>
        <authorList>
            <person name="Zou G.-G."/>
            <person name="Nozaki R."/>
            <person name="Kondo H."/>
            <person name="Hirono I."/>
        </authorList>
    </citation>
    <scope>NUCLEOTIDE SEQUENCE</scope>
</reference>
<dbReference type="SMART" id="SM00199">
    <property type="entry name" value="SCY"/>
    <property type="match status" value="1"/>
</dbReference>
<proteinExistence type="evidence at transcript level"/>
<evidence type="ECO:0000256" key="7">
    <source>
        <dbReference type="SAM" id="SignalP"/>
    </source>
</evidence>
<feature type="signal peptide" evidence="7">
    <location>
        <begin position="1"/>
        <end position="21"/>
    </location>
</feature>
<dbReference type="InterPro" id="IPR001811">
    <property type="entry name" value="Chemokine_IL8-like_dom"/>
</dbReference>
<sequence length="95" mass="10811">MTRLTFLLLVLVTTMVSTASAQGGIASCCRRILNTEVHRDRLKNYYVQQQPSCLLRIVVFKTIKGKRICSDPNNQWTKSSMAYLDEKNGHSQHVP</sequence>
<keyword evidence="5 7" id="KW-0732">Signal</keyword>
<name>A0A090AUP1_PAROL</name>
<feature type="chain" id="PRO_5007380656" evidence="7">
    <location>
        <begin position="22"/>
        <end position="95"/>
    </location>
</feature>
<dbReference type="EMBL" id="AB937789">
    <property type="protein sequence ID" value="BAP59755.1"/>
    <property type="molecule type" value="Genomic_DNA"/>
</dbReference>
<dbReference type="PROSITE" id="PS51257">
    <property type="entry name" value="PROKAR_LIPOPROTEIN"/>
    <property type="match status" value="1"/>
</dbReference>
<feature type="domain" description="Chemokine interleukin-8-like" evidence="8">
    <location>
        <begin position="25"/>
        <end position="84"/>
    </location>
</feature>
<dbReference type="Pfam" id="PF00048">
    <property type="entry name" value="IL8"/>
    <property type="match status" value="1"/>
</dbReference>
<gene>
    <name evidence="9" type="primary">Paol-SCYA107</name>
</gene>
<evidence type="ECO:0000256" key="4">
    <source>
        <dbReference type="ARBA" id="ARBA00022525"/>
    </source>
</evidence>
<comment type="subcellular location">
    <subcellularLocation>
        <location evidence="1">Secreted</location>
    </subcellularLocation>
</comment>
<dbReference type="GO" id="GO:0006954">
    <property type="term" value="P:inflammatory response"/>
    <property type="evidence" value="ECO:0007669"/>
    <property type="project" value="UniProtKB-KW"/>
</dbReference>
<dbReference type="EMBL" id="AB937790">
    <property type="protein sequence ID" value="BAP59756.1"/>
    <property type="molecule type" value="mRNA"/>
</dbReference>
<dbReference type="Gene3D" id="2.40.50.40">
    <property type="match status" value="1"/>
</dbReference>
<keyword evidence="6" id="KW-0395">Inflammatory response</keyword>
<evidence type="ECO:0000256" key="1">
    <source>
        <dbReference type="ARBA" id="ARBA00004613"/>
    </source>
</evidence>
<dbReference type="GO" id="GO:0008009">
    <property type="term" value="F:chemokine activity"/>
    <property type="evidence" value="ECO:0007669"/>
    <property type="project" value="InterPro"/>
</dbReference>
<evidence type="ECO:0000256" key="5">
    <source>
        <dbReference type="ARBA" id="ARBA00022729"/>
    </source>
</evidence>
<dbReference type="CDD" id="cd00272">
    <property type="entry name" value="Chemokine_CC"/>
    <property type="match status" value="1"/>
</dbReference>
<organism evidence="9">
    <name type="scientific">Paralichthys olivaceus</name>
    <name type="common">Bastard halibut</name>
    <name type="synonym">Hippoglossus olivaceus</name>
    <dbReference type="NCBI Taxonomy" id="8255"/>
    <lineage>
        <taxon>Eukaryota</taxon>
        <taxon>Metazoa</taxon>
        <taxon>Chordata</taxon>
        <taxon>Craniata</taxon>
        <taxon>Vertebrata</taxon>
        <taxon>Euteleostomi</taxon>
        <taxon>Actinopterygii</taxon>
        <taxon>Neopterygii</taxon>
        <taxon>Teleostei</taxon>
        <taxon>Neoteleostei</taxon>
        <taxon>Acanthomorphata</taxon>
        <taxon>Carangaria</taxon>
        <taxon>Pleuronectiformes</taxon>
        <taxon>Pleuronectoidei</taxon>
        <taxon>Paralichthyidae</taxon>
        <taxon>Paralichthys</taxon>
    </lineage>
</organism>
<evidence type="ECO:0000256" key="2">
    <source>
        <dbReference type="ARBA" id="ARBA00022500"/>
    </source>
</evidence>
<dbReference type="PANTHER" id="PTHR12015:SF111">
    <property type="entry name" value="C-C MOTIF CHEMOKINE 17"/>
    <property type="match status" value="1"/>
</dbReference>
<dbReference type="InterPro" id="IPR036048">
    <property type="entry name" value="Interleukin_8-like_sf"/>
</dbReference>
<evidence type="ECO:0000313" key="9">
    <source>
        <dbReference type="EMBL" id="BAP59755.1"/>
    </source>
</evidence>